<comment type="caution">
    <text evidence="2">The sequence shown here is derived from an EMBL/GenBank/DDBJ whole genome shotgun (WGS) entry which is preliminary data.</text>
</comment>
<feature type="domain" description="TIR" evidence="1">
    <location>
        <begin position="208"/>
        <end position="296"/>
    </location>
</feature>
<dbReference type="GO" id="GO:0007165">
    <property type="term" value="P:signal transduction"/>
    <property type="evidence" value="ECO:0007669"/>
    <property type="project" value="InterPro"/>
</dbReference>
<proteinExistence type="predicted"/>
<dbReference type="Pfam" id="PF13676">
    <property type="entry name" value="TIR_2"/>
    <property type="match status" value="1"/>
</dbReference>
<protein>
    <recommendedName>
        <fullName evidence="1">TIR domain-containing protein</fullName>
    </recommendedName>
</protein>
<dbReference type="InterPro" id="IPR035897">
    <property type="entry name" value="Toll_tir_struct_dom_sf"/>
</dbReference>
<organism evidence="2 3">
    <name type="scientific">Physocladia obscura</name>
    <dbReference type="NCBI Taxonomy" id="109957"/>
    <lineage>
        <taxon>Eukaryota</taxon>
        <taxon>Fungi</taxon>
        <taxon>Fungi incertae sedis</taxon>
        <taxon>Chytridiomycota</taxon>
        <taxon>Chytridiomycota incertae sedis</taxon>
        <taxon>Chytridiomycetes</taxon>
        <taxon>Chytridiales</taxon>
        <taxon>Chytriomycetaceae</taxon>
        <taxon>Physocladia</taxon>
    </lineage>
</organism>
<evidence type="ECO:0000313" key="3">
    <source>
        <dbReference type="Proteomes" id="UP001211907"/>
    </source>
</evidence>
<reference evidence="2" key="1">
    <citation type="submission" date="2020-05" db="EMBL/GenBank/DDBJ databases">
        <title>Phylogenomic resolution of chytrid fungi.</title>
        <authorList>
            <person name="Stajich J.E."/>
            <person name="Amses K."/>
            <person name="Simmons R."/>
            <person name="Seto K."/>
            <person name="Myers J."/>
            <person name="Bonds A."/>
            <person name="Quandt C.A."/>
            <person name="Barry K."/>
            <person name="Liu P."/>
            <person name="Grigoriev I."/>
            <person name="Longcore J.E."/>
            <person name="James T.Y."/>
        </authorList>
    </citation>
    <scope>NUCLEOTIDE SEQUENCE</scope>
    <source>
        <strain evidence="2">JEL0513</strain>
    </source>
</reference>
<dbReference type="Proteomes" id="UP001211907">
    <property type="component" value="Unassembled WGS sequence"/>
</dbReference>
<dbReference type="AlphaFoldDB" id="A0AAD5SXL8"/>
<keyword evidence="3" id="KW-1185">Reference proteome</keyword>
<dbReference type="Gene3D" id="3.40.50.10140">
    <property type="entry name" value="Toll/interleukin-1 receptor homology (TIR) domain"/>
    <property type="match status" value="1"/>
</dbReference>
<sequence length="404" mass="45828">METFFDILDLPREGGSALLEQYFHPSAFLNNNPYDPIKAAEANNLLSNENIDAGSFHNRLRTLGNQLFFLHPTTFLRSRHYEIGQSLIVETSRSSLGKNYVKGNDHLDSLAPRPRYGRLAFYRMFSRYPDLAQIFVSAVWLAVCLVLLIGPPSVCGLDLSRPMFIVPEPTDNSSYLCSGHLVAGKEYVPLLVVCWAVFLGWDGLMYEVRTIARSLIHSEIRVWIDYLRDETARTTRTVASKSRFVVIFLTRKYLKSGACFVEILSALNTKNSSARLIVHVHQDAQDLDLANSALIDNLLAIEDDNDERLKAFQRVQRLARKLEEKGITVTRSLEELVKVLNKKIVYAADTETLVWWQKNVGPSCSMAQIPITVFGPKLNAWNLLGLTPFQDVLWTKTNPVRSEY</sequence>
<gene>
    <name evidence="2" type="ORF">HK100_002833</name>
</gene>
<accession>A0AAD5SXL8</accession>
<dbReference type="EMBL" id="JADGJH010001673">
    <property type="protein sequence ID" value="KAJ3111040.1"/>
    <property type="molecule type" value="Genomic_DNA"/>
</dbReference>
<dbReference type="SUPFAM" id="SSF52200">
    <property type="entry name" value="Toll/Interleukin receptor TIR domain"/>
    <property type="match status" value="1"/>
</dbReference>
<evidence type="ECO:0000259" key="1">
    <source>
        <dbReference type="Pfam" id="PF13676"/>
    </source>
</evidence>
<evidence type="ECO:0000313" key="2">
    <source>
        <dbReference type="EMBL" id="KAJ3111040.1"/>
    </source>
</evidence>
<name>A0AAD5SXL8_9FUNG</name>
<dbReference type="InterPro" id="IPR000157">
    <property type="entry name" value="TIR_dom"/>
</dbReference>